<dbReference type="SMR" id="A0AAU9RUE5"/>
<dbReference type="PANTHER" id="PTHR47955:SF19">
    <property type="entry name" value="CYTOCHROME P450 71A9-LIKE ISOFORM X1"/>
    <property type="match status" value="1"/>
</dbReference>
<dbReference type="InterPro" id="IPR001128">
    <property type="entry name" value="Cyt_P450"/>
</dbReference>
<dbReference type="FunFam" id="1.10.630.10:FF:000011">
    <property type="entry name" value="Cytochrome P450 83B1"/>
    <property type="match status" value="1"/>
</dbReference>
<keyword evidence="3 8" id="KW-0349">Heme</keyword>
<evidence type="ECO:0000256" key="8">
    <source>
        <dbReference type="PIRSR" id="PIRSR602401-1"/>
    </source>
</evidence>
<dbReference type="InterPro" id="IPR002401">
    <property type="entry name" value="Cyt_P450_E_grp-I"/>
</dbReference>
<evidence type="ECO:0000256" key="9">
    <source>
        <dbReference type="RuleBase" id="RU000461"/>
    </source>
</evidence>
<dbReference type="AlphaFoldDB" id="A0AAU9RUE5"/>
<dbReference type="Proteomes" id="UP000836841">
    <property type="component" value="Chromosome 2"/>
</dbReference>
<keyword evidence="5 9" id="KW-0560">Oxidoreductase</keyword>
<dbReference type="InterPro" id="IPR017972">
    <property type="entry name" value="Cyt_P450_CS"/>
</dbReference>
<dbReference type="GO" id="GO:0020037">
    <property type="term" value="F:heme binding"/>
    <property type="evidence" value="ECO:0007669"/>
    <property type="project" value="InterPro"/>
</dbReference>
<dbReference type="SUPFAM" id="SSF48264">
    <property type="entry name" value="Cytochrome P450"/>
    <property type="match status" value="1"/>
</dbReference>
<dbReference type="PROSITE" id="PS00086">
    <property type="entry name" value="CYTOCHROME_P450"/>
    <property type="match status" value="1"/>
</dbReference>
<feature type="binding site" description="axial binding residue" evidence="8">
    <location>
        <position position="436"/>
    </location>
    <ligand>
        <name>heme</name>
        <dbReference type="ChEBI" id="CHEBI:30413"/>
    </ligand>
    <ligandPart>
        <name>Fe</name>
        <dbReference type="ChEBI" id="CHEBI:18248"/>
    </ligandPart>
</feature>
<sequence>MDLLYIVAALVIFASLLIAKSKRKPKKNLPPGPPRLPIIGNLHQLGEKPHRAMVELSKTYGPLMSLKLGSVTTVVATSVETVRDVLKTYDLECCSRPYMTYPARITYNLKDLVFSPYDKYWRQVRKLTVVELYTAKRVQSFRHIREEEVASFVRFNKQAASSEETVNLSQKILKMSGSVICRIGFGINLEGSKLENTYQEIIVQAFEVLGSLAAVDYFPVIGTIIDRITGLHAKCEKVFHGIDSFFDQAIQRHIDDPSIKDDIIDLLLKMERGEGSLGEYELTREHTKGILMNILTAGIDTSAQTMTWAMTHLLANPRVMKKLQAEIREKIKNIDEITDDDVEQLDYFKLVLKETFRISPIVPVLVPRVAAKDLKIAGYDVPEKTWIHVNMWAVHMSPSIWKDPETFNPERFIDNQTDFKGLNFELLPFGSGRRMCPGMGMGLAVVHLTLINLLYRFDWKLPNGMKAEELSIEENYGLICVKKLPLEAIPVLTQWT</sequence>
<keyword evidence="4 8" id="KW-0479">Metal-binding</keyword>
<dbReference type="PRINTS" id="PR00385">
    <property type="entry name" value="P450"/>
</dbReference>
<dbReference type="InterPro" id="IPR036396">
    <property type="entry name" value="Cyt_P450_sf"/>
</dbReference>
<dbReference type="EMBL" id="OU466858">
    <property type="protein sequence ID" value="CAH2047965.1"/>
    <property type="molecule type" value="Genomic_DNA"/>
</dbReference>
<comment type="similarity">
    <text evidence="2 9">Belongs to the cytochrome P450 family.</text>
</comment>
<proteinExistence type="inferred from homology"/>
<dbReference type="GO" id="GO:0005506">
    <property type="term" value="F:iron ion binding"/>
    <property type="evidence" value="ECO:0007669"/>
    <property type="project" value="InterPro"/>
</dbReference>
<dbReference type="PANTHER" id="PTHR47955">
    <property type="entry name" value="CYTOCHROME P450 FAMILY 71 PROTEIN"/>
    <property type="match status" value="1"/>
</dbReference>
<accession>A0AAU9RUE5</accession>
<evidence type="ECO:0000256" key="3">
    <source>
        <dbReference type="ARBA" id="ARBA00022617"/>
    </source>
</evidence>
<dbReference type="GO" id="GO:0016705">
    <property type="term" value="F:oxidoreductase activity, acting on paired donors, with incorporation or reduction of molecular oxygen"/>
    <property type="evidence" value="ECO:0007669"/>
    <property type="project" value="InterPro"/>
</dbReference>
<dbReference type="CDD" id="cd11072">
    <property type="entry name" value="CYP71-like"/>
    <property type="match status" value="1"/>
</dbReference>
<name>A0AAU9RUE5_THLAR</name>
<evidence type="ECO:0000256" key="7">
    <source>
        <dbReference type="ARBA" id="ARBA00023033"/>
    </source>
</evidence>
<dbReference type="PRINTS" id="PR00463">
    <property type="entry name" value="EP450I"/>
</dbReference>
<keyword evidence="7 9" id="KW-0503">Monooxygenase</keyword>
<keyword evidence="11" id="KW-1185">Reference proteome</keyword>
<keyword evidence="6 8" id="KW-0408">Iron</keyword>
<dbReference type="Pfam" id="PF00067">
    <property type="entry name" value="p450"/>
    <property type="match status" value="1"/>
</dbReference>
<evidence type="ECO:0008006" key="12">
    <source>
        <dbReference type="Google" id="ProtNLM"/>
    </source>
</evidence>
<comment type="cofactor">
    <cofactor evidence="1 8">
        <name>heme</name>
        <dbReference type="ChEBI" id="CHEBI:30413"/>
    </cofactor>
</comment>
<evidence type="ECO:0000313" key="10">
    <source>
        <dbReference type="EMBL" id="CAH2047965.1"/>
    </source>
</evidence>
<evidence type="ECO:0000256" key="2">
    <source>
        <dbReference type="ARBA" id="ARBA00010617"/>
    </source>
</evidence>
<evidence type="ECO:0000256" key="6">
    <source>
        <dbReference type="ARBA" id="ARBA00023004"/>
    </source>
</evidence>
<evidence type="ECO:0000256" key="5">
    <source>
        <dbReference type="ARBA" id="ARBA00023002"/>
    </source>
</evidence>
<reference evidence="10 11" key="1">
    <citation type="submission" date="2022-03" db="EMBL/GenBank/DDBJ databases">
        <authorList>
            <person name="Nunn A."/>
            <person name="Chopra R."/>
            <person name="Nunn A."/>
            <person name="Contreras Garrido A."/>
        </authorList>
    </citation>
    <scope>NUCLEOTIDE SEQUENCE [LARGE SCALE GENOMIC DNA]</scope>
</reference>
<dbReference type="Gene3D" id="1.10.630.10">
    <property type="entry name" value="Cytochrome P450"/>
    <property type="match status" value="1"/>
</dbReference>
<evidence type="ECO:0000313" key="11">
    <source>
        <dbReference type="Proteomes" id="UP000836841"/>
    </source>
</evidence>
<organism evidence="10 11">
    <name type="scientific">Thlaspi arvense</name>
    <name type="common">Field penny-cress</name>
    <dbReference type="NCBI Taxonomy" id="13288"/>
    <lineage>
        <taxon>Eukaryota</taxon>
        <taxon>Viridiplantae</taxon>
        <taxon>Streptophyta</taxon>
        <taxon>Embryophyta</taxon>
        <taxon>Tracheophyta</taxon>
        <taxon>Spermatophyta</taxon>
        <taxon>Magnoliopsida</taxon>
        <taxon>eudicotyledons</taxon>
        <taxon>Gunneridae</taxon>
        <taxon>Pentapetalae</taxon>
        <taxon>rosids</taxon>
        <taxon>malvids</taxon>
        <taxon>Brassicales</taxon>
        <taxon>Brassicaceae</taxon>
        <taxon>Thlaspideae</taxon>
        <taxon>Thlaspi</taxon>
    </lineage>
</organism>
<evidence type="ECO:0000256" key="4">
    <source>
        <dbReference type="ARBA" id="ARBA00022723"/>
    </source>
</evidence>
<dbReference type="GO" id="GO:0004497">
    <property type="term" value="F:monooxygenase activity"/>
    <property type="evidence" value="ECO:0007669"/>
    <property type="project" value="UniProtKB-KW"/>
</dbReference>
<protein>
    <recommendedName>
        <fullName evidence="12">Cytochrome P450</fullName>
    </recommendedName>
</protein>
<evidence type="ECO:0000256" key="1">
    <source>
        <dbReference type="ARBA" id="ARBA00001971"/>
    </source>
</evidence>
<gene>
    <name evidence="10" type="ORF">TAV2_LOCUS8036</name>
</gene>